<sequence length="138" mass="15210">MDALPSKISTRQIKDRVPITFSWLSRRPAIASSRANQKALAILADDPLGRFAAPAPCISRFGILVFRRQRRLLGRAPALGGDGKAKILSGQTVFSDLLADVSDHVVNFSTPRFFCLCLQFSDLRLEVCILRHSGSPLF</sequence>
<proteinExistence type="predicted"/>
<organism evidence="1 2">
    <name type="scientific">Paraburkholderia dioscoreae</name>
    <dbReference type="NCBI Taxonomy" id="2604047"/>
    <lineage>
        <taxon>Bacteria</taxon>
        <taxon>Pseudomonadati</taxon>
        <taxon>Pseudomonadota</taxon>
        <taxon>Betaproteobacteria</taxon>
        <taxon>Burkholderiales</taxon>
        <taxon>Burkholderiaceae</taxon>
        <taxon>Paraburkholderia</taxon>
    </lineage>
</organism>
<reference evidence="1 2" key="1">
    <citation type="submission" date="2019-08" db="EMBL/GenBank/DDBJ databases">
        <authorList>
            <person name="Herpell B J."/>
        </authorList>
    </citation>
    <scope>NUCLEOTIDE SEQUENCE [LARGE SCALE GENOMIC DNA]</scope>
    <source>
        <strain evidence="2">Msb3</strain>
    </source>
</reference>
<keyword evidence="2" id="KW-1185">Reference proteome</keyword>
<protein>
    <submittedName>
        <fullName evidence="1">Uncharacterized protein</fullName>
    </submittedName>
</protein>
<dbReference type="KEGG" id="pdio:PDMSB3_4244"/>
<name>A0A5Q4ZK99_9BURK</name>
<accession>A0A5Q4ZK99</accession>
<evidence type="ECO:0000313" key="2">
    <source>
        <dbReference type="Proteomes" id="UP000325811"/>
    </source>
</evidence>
<dbReference type="AlphaFoldDB" id="A0A5Q4ZK99"/>
<dbReference type="Proteomes" id="UP000325811">
    <property type="component" value="Chromosome I"/>
</dbReference>
<gene>
    <name evidence="1" type="ORF">PDMSB3_4244</name>
</gene>
<evidence type="ECO:0000313" key="1">
    <source>
        <dbReference type="EMBL" id="VVD30688.1"/>
    </source>
</evidence>
<dbReference type="EMBL" id="LR699553">
    <property type="protein sequence ID" value="VVD30688.1"/>
    <property type="molecule type" value="Genomic_DNA"/>
</dbReference>